<dbReference type="RefSeq" id="WP_206559604.1">
    <property type="nucleotide sequence ID" value="NZ_JAFKCZ010000004.1"/>
</dbReference>
<dbReference type="SUPFAM" id="SSF88659">
    <property type="entry name" value="Sigma3 and sigma4 domains of RNA polymerase sigma factors"/>
    <property type="match status" value="1"/>
</dbReference>
<comment type="similarity">
    <text evidence="1">Belongs to the sigma-70 factor family. ECF subfamily.</text>
</comment>
<evidence type="ECO:0000256" key="3">
    <source>
        <dbReference type="ARBA" id="ARBA00023082"/>
    </source>
</evidence>
<name>A0A939DDM8_9GAMM</name>
<dbReference type="Pfam" id="PF08281">
    <property type="entry name" value="Sigma70_r4_2"/>
    <property type="match status" value="1"/>
</dbReference>
<evidence type="ECO:0000313" key="8">
    <source>
        <dbReference type="EMBL" id="MBN7796159.1"/>
    </source>
</evidence>
<dbReference type="InterPro" id="IPR013324">
    <property type="entry name" value="RNA_pol_sigma_r3/r4-like"/>
</dbReference>
<dbReference type="AlphaFoldDB" id="A0A939DDM8"/>
<feature type="domain" description="RNA polymerase sigma factor 70 region 4 type 2" evidence="7">
    <location>
        <begin position="124"/>
        <end position="172"/>
    </location>
</feature>
<dbReference type="Gene3D" id="1.10.10.10">
    <property type="entry name" value="Winged helix-like DNA-binding domain superfamily/Winged helix DNA-binding domain"/>
    <property type="match status" value="1"/>
</dbReference>
<feature type="domain" description="RNA polymerase sigma-70 region 2" evidence="6">
    <location>
        <begin position="27"/>
        <end position="92"/>
    </location>
</feature>
<dbReference type="EMBL" id="JAFKCZ010000004">
    <property type="protein sequence ID" value="MBN7796159.1"/>
    <property type="molecule type" value="Genomic_DNA"/>
</dbReference>
<dbReference type="GO" id="GO:0006352">
    <property type="term" value="P:DNA-templated transcription initiation"/>
    <property type="evidence" value="ECO:0007669"/>
    <property type="project" value="InterPro"/>
</dbReference>
<evidence type="ECO:0000259" key="6">
    <source>
        <dbReference type="Pfam" id="PF04542"/>
    </source>
</evidence>
<dbReference type="PANTHER" id="PTHR43133">
    <property type="entry name" value="RNA POLYMERASE ECF-TYPE SIGMA FACTO"/>
    <property type="match status" value="1"/>
</dbReference>
<dbReference type="InterPro" id="IPR039425">
    <property type="entry name" value="RNA_pol_sigma-70-like"/>
</dbReference>
<dbReference type="SUPFAM" id="SSF88946">
    <property type="entry name" value="Sigma2 domain of RNA polymerase sigma factors"/>
    <property type="match status" value="1"/>
</dbReference>
<gene>
    <name evidence="8" type="ORF">JYP50_06145</name>
</gene>
<sequence length="179" mass="20092">MPSDESRWSRLMASAQRGDESDYRQLLEELSRAIHGFLLVRIGATHFTEDCVQECLVAIHCARHSYDPGRPFKPWLFAIVRHKAVDVLRRQGSYERARARQRELLQVAALDADPGEYLTAGEGQLLGKLVTGQREAITLTKIEGLSTAEAARVLNISESAVKVRVHRGLGRLKQLMAME</sequence>
<dbReference type="Pfam" id="PF04542">
    <property type="entry name" value="Sigma70_r2"/>
    <property type="match status" value="1"/>
</dbReference>
<accession>A0A939DDM8</accession>
<keyword evidence="4" id="KW-0238">DNA-binding</keyword>
<comment type="caution">
    <text evidence="8">The sequence shown here is derived from an EMBL/GenBank/DDBJ whole genome shotgun (WGS) entry which is preliminary data.</text>
</comment>
<evidence type="ECO:0000256" key="1">
    <source>
        <dbReference type="ARBA" id="ARBA00010641"/>
    </source>
</evidence>
<keyword evidence="2" id="KW-0805">Transcription regulation</keyword>
<dbReference type="InterPro" id="IPR013249">
    <property type="entry name" value="RNA_pol_sigma70_r4_t2"/>
</dbReference>
<dbReference type="PANTHER" id="PTHR43133:SF58">
    <property type="entry name" value="ECF RNA POLYMERASE SIGMA FACTOR SIGD"/>
    <property type="match status" value="1"/>
</dbReference>
<dbReference type="GO" id="GO:0016987">
    <property type="term" value="F:sigma factor activity"/>
    <property type="evidence" value="ECO:0007669"/>
    <property type="project" value="UniProtKB-KW"/>
</dbReference>
<dbReference type="CDD" id="cd06171">
    <property type="entry name" value="Sigma70_r4"/>
    <property type="match status" value="1"/>
</dbReference>
<organism evidence="8 9">
    <name type="scientific">Parahaliea mediterranea</name>
    <dbReference type="NCBI Taxonomy" id="651086"/>
    <lineage>
        <taxon>Bacteria</taxon>
        <taxon>Pseudomonadati</taxon>
        <taxon>Pseudomonadota</taxon>
        <taxon>Gammaproteobacteria</taxon>
        <taxon>Cellvibrionales</taxon>
        <taxon>Halieaceae</taxon>
        <taxon>Parahaliea</taxon>
    </lineage>
</organism>
<keyword evidence="3" id="KW-0731">Sigma factor</keyword>
<dbReference type="Gene3D" id="1.10.1740.10">
    <property type="match status" value="1"/>
</dbReference>
<dbReference type="GO" id="GO:0003677">
    <property type="term" value="F:DNA binding"/>
    <property type="evidence" value="ECO:0007669"/>
    <property type="project" value="UniProtKB-KW"/>
</dbReference>
<evidence type="ECO:0000256" key="2">
    <source>
        <dbReference type="ARBA" id="ARBA00023015"/>
    </source>
</evidence>
<dbReference type="NCBIfam" id="TIGR02937">
    <property type="entry name" value="sigma70-ECF"/>
    <property type="match status" value="1"/>
</dbReference>
<reference evidence="8" key="1">
    <citation type="submission" date="2021-02" db="EMBL/GenBank/DDBJ databases">
        <title>PHA producing bacteria isolated from coastal sediment in Guangdong, Shenzhen.</title>
        <authorList>
            <person name="Zheng W."/>
            <person name="Yu S."/>
            <person name="Huang Y."/>
        </authorList>
    </citation>
    <scope>NUCLEOTIDE SEQUENCE</scope>
    <source>
        <strain evidence="8">TN14-10</strain>
    </source>
</reference>
<protein>
    <submittedName>
        <fullName evidence="8">Sigma-70 family RNA polymerase sigma factor</fullName>
    </submittedName>
</protein>
<keyword evidence="5" id="KW-0804">Transcription</keyword>
<dbReference type="InterPro" id="IPR007627">
    <property type="entry name" value="RNA_pol_sigma70_r2"/>
</dbReference>
<dbReference type="InterPro" id="IPR014284">
    <property type="entry name" value="RNA_pol_sigma-70_dom"/>
</dbReference>
<evidence type="ECO:0000259" key="7">
    <source>
        <dbReference type="Pfam" id="PF08281"/>
    </source>
</evidence>
<dbReference type="InterPro" id="IPR013325">
    <property type="entry name" value="RNA_pol_sigma_r2"/>
</dbReference>
<dbReference type="Proteomes" id="UP000664303">
    <property type="component" value="Unassembled WGS sequence"/>
</dbReference>
<evidence type="ECO:0000256" key="4">
    <source>
        <dbReference type="ARBA" id="ARBA00023125"/>
    </source>
</evidence>
<evidence type="ECO:0000256" key="5">
    <source>
        <dbReference type="ARBA" id="ARBA00023163"/>
    </source>
</evidence>
<keyword evidence="9" id="KW-1185">Reference proteome</keyword>
<evidence type="ECO:0000313" key="9">
    <source>
        <dbReference type="Proteomes" id="UP000664303"/>
    </source>
</evidence>
<dbReference type="InterPro" id="IPR036388">
    <property type="entry name" value="WH-like_DNA-bd_sf"/>
</dbReference>
<proteinExistence type="inferred from homology"/>